<comment type="caution">
    <text evidence="2">The sequence shown here is derived from an EMBL/GenBank/DDBJ whole genome shotgun (WGS) entry which is preliminary data.</text>
</comment>
<evidence type="ECO:0000313" key="3">
    <source>
        <dbReference type="Proteomes" id="UP000469890"/>
    </source>
</evidence>
<feature type="transmembrane region" description="Helical" evidence="1">
    <location>
        <begin position="96"/>
        <end position="114"/>
    </location>
</feature>
<dbReference type="InterPro" id="IPR023298">
    <property type="entry name" value="ATPase_P-typ_TM_dom_sf"/>
</dbReference>
<gene>
    <name evidence="2" type="ORF">FB192DRAFT_1075903</name>
</gene>
<organism evidence="2 3">
    <name type="scientific">Mucor circinelloides f. lusitanicus</name>
    <name type="common">Mucor racemosus var. lusitanicus</name>
    <dbReference type="NCBI Taxonomy" id="29924"/>
    <lineage>
        <taxon>Eukaryota</taxon>
        <taxon>Fungi</taxon>
        <taxon>Fungi incertae sedis</taxon>
        <taxon>Mucoromycota</taxon>
        <taxon>Mucoromycotina</taxon>
        <taxon>Mucoromycetes</taxon>
        <taxon>Mucorales</taxon>
        <taxon>Mucorineae</taxon>
        <taxon>Mucoraceae</taxon>
        <taxon>Mucor</taxon>
    </lineage>
</organism>
<dbReference type="PANTHER" id="PTHR13219">
    <property type="entry name" value="TRANSMEMBRANE PROTEIN 94"/>
    <property type="match status" value="1"/>
</dbReference>
<protein>
    <submittedName>
        <fullName evidence="2">Uncharacterized protein</fullName>
    </submittedName>
</protein>
<dbReference type="InterPro" id="IPR039720">
    <property type="entry name" value="TMEM94"/>
</dbReference>
<dbReference type="EMBL" id="JAAECE010000003">
    <property type="protein sequence ID" value="KAF1803270.1"/>
    <property type="molecule type" value="Genomic_DNA"/>
</dbReference>
<dbReference type="Proteomes" id="UP000469890">
    <property type="component" value="Unassembled WGS sequence"/>
</dbReference>
<name>A0A8H4F397_MUCCL</name>
<accession>A0A8H4F397</accession>
<dbReference type="PANTHER" id="PTHR13219:SF6">
    <property type="entry name" value="TRANSMEMBRANE PROTEIN 94"/>
    <property type="match status" value="1"/>
</dbReference>
<keyword evidence="1" id="KW-0472">Membrane</keyword>
<dbReference type="Gene3D" id="1.20.1110.10">
    <property type="entry name" value="Calcium-transporting ATPase, transmembrane domain"/>
    <property type="match status" value="1"/>
</dbReference>
<sequence length="130" mass="14563">MEPMHTRAQSKGRLSTNDRQPPLAVGASLCSLPCGLFMQYETSLYAVTQLIRDARRLLTCVRMGFAFYAAGCMSMSLMLLLSFCLLLPPIFAGYQILWVLWIILPILSMSMLFTPHEDGIMLLMPGKLTI</sequence>
<proteinExistence type="predicted"/>
<evidence type="ECO:0000313" key="2">
    <source>
        <dbReference type="EMBL" id="KAF1803270.1"/>
    </source>
</evidence>
<reference evidence="2 3" key="1">
    <citation type="submission" date="2019-09" db="EMBL/GenBank/DDBJ databases">
        <authorList>
            <consortium name="DOE Joint Genome Institute"/>
            <person name="Mondo S.J."/>
            <person name="Navarro-Mendoza M.I."/>
            <person name="Perez-Arques C."/>
            <person name="Panchal S."/>
            <person name="Nicolas F.E."/>
            <person name="Ganguly P."/>
            <person name="Pangilinan J."/>
            <person name="Grigoriev I."/>
            <person name="Heitman J."/>
            <person name="Sanya K."/>
            <person name="Garre V."/>
        </authorList>
    </citation>
    <scope>NUCLEOTIDE SEQUENCE [LARGE SCALE GENOMIC DNA]</scope>
    <source>
        <strain evidence="2 3">MU402</strain>
    </source>
</reference>
<keyword evidence="1" id="KW-0812">Transmembrane</keyword>
<feature type="transmembrane region" description="Helical" evidence="1">
    <location>
        <begin position="65"/>
        <end position="90"/>
    </location>
</feature>
<evidence type="ECO:0000256" key="1">
    <source>
        <dbReference type="SAM" id="Phobius"/>
    </source>
</evidence>
<keyword evidence="1" id="KW-1133">Transmembrane helix</keyword>
<dbReference type="SUPFAM" id="SSF81665">
    <property type="entry name" value="Calcium ATPase, transmembrane domain M"/>
    <property type="match status" value="1"/>
</dbReference>
<dbReference type="AlphaFoldDB" id="A0A8H4F397"/>